<keyword evidence="2" id="KW-1185">Reference proteome</keyword>
<organism evidence="1 2">
    <name type="scientific">Esox lucius</name>
    <name type="common">Northern pike</name>
    <dbReference type="NCBI Taxonomy" id="8010"/>
    <lineage>
        <taxon>Eukaryota</taxon>
        <taxon>Metazoa</taxon>
        <taxon>Chordata</taxon>
        <taxon>Craniata</taxon>
        <taxon>Vertebrata</taxon>
        <taxon>Euteleostomi</taxon>
        <taxon>Actinopterygii</taxon>
        <taxon>Neopterygii</taxon>
        <taxon>Teleostei</taxon>
        <taxon>Protacanthopterygii</taxon>
        <taxon>Esociformes</taxon>
        <taxon>Esocidae</taxon>
        <taxon>Esox</taxon>
    </lineage>
</organism>
<dbReference type="Ensembl" id="ENSELUT00000092866.1">
    <property type="protein sequence ID" value="ENSELUP00000084974.1"/>
    <property type="gene ID" value="ENSELUG00000043048.1"/>
</dbReference>
<dbReference type="InterPro" id="IPR036397">
    <property type="entry name" value="RNaseH_sf"/>
</dbReference>
<dbReference type="GeneTree" id="ENSGT01120000277708"/>
<sequence>FFQQDNALPHKSRQAKLWLEEQSSEFGVLPFPPDLNVIEHIWDAMNACTFLHVAMFRGSVCF</sequence>
<protein>
    <recommendedName>
        <fullName evidence="3">Tc1-like transposase DDE domain-containing protein</fullName>
    </recommendedName>
</protein>
<reference evidence="1 2" key="1">
    <citation type="submission" date="2020-02" db="EMBL/GenBank/DDBJ databases">
        <title>Esox lucius (northern pike) genome, fEsoLuc1, primary haplotype.</title>
        <authorList>
            <person name="Myers G."/>
            <person name="Karagic N."/>
            <person name="Meyer A."/>
            <person name="Pippel M."/>
            <person name="Reichard M."/>
            <person name="Winkler S."/>
            <person name="Tracey A."/>
            <person name="Sims Y."/>
            <person name="Howe K."/>
            <person name="Rhie A."/>
            <person name="Formenti G."/>
            <person name="Durbin R."/>
            <person name="Fedrigo O."/>
            <person name="Jarvis E.D."/>
        </authorList>
    </citation>
    <scope>NUCLEOTIDE SEQUENCE [LARGE SCALE GENOMIC DNA]</scope>
</reference>
<dbReference type="GO" id="GO:0003676">
    <property type="term" value="F:nucleic acid binding"/>
    <property type="evidence" value="ECO:0007669"/>
    <property type="project" value="InterPro"/>
</dbReference>
<dbReference type="Proteomes" id="UP000265140">
    <property type="component" value="Chromosome 19"/>
</dbReference>
<evidence type="ECO:0008006" key="3">
    <source>
        <dbReference type="Google" id="ProtNLM"/>
    </source>
</evidence>
<name>A0AAY5K718_ESOLU</name>
<accession>A0AAY5K718</accession>
<reference evidence="1" key="2">
    <citation type="submission" date="2025-08" db="UniProtKB">
        <authorList>
            <consortium name="Ensembl"/>
        </authorList>
    </citation>
    <scope>IDENTIFICATION</scope>
</reference>
<dbReference type="AlphaFoldDB" id="A0AAY5K718"/>
<dbReference type="Gene3D" id="3.30.420.10">
    <property type="entry name" value="Ribonuclease H-like superfamily/Ribonuclease H"/>
    <property type="match status" value="1"/>
</dbReference>
<evidence type="ECO:0000313" key="2">
    <source>
        <dbReference type="Proteomes" id="UP000265140"/>
    </source>
</evidence>
<evidence type="ECO:0000313" key="1">
    <source>
        <dbReference type="Ensembl" id="ENSELUP00000084974.1"/>
    </source>
</evidence>
<proteinExistence type="predicted"/>
<reference evidence="1" key="3">
    <citation type="submission" date="2025-09" db="UniProtKB">
        <authorList>
            <consortium name="Ensembl"/>
        </authorList>
    </citation>
    <scope>IDENTIFICATION</scope>
</reference>